<protein>
    <recommendedName>
        <fullName evidence="1">HTH OST-type domain-containing protein</fullName>
    </recommendedName>
</protein>
<dbReference type="EMBL" id="JACOGA010000020">
    <property type="protein sequence ID" value="MBC3875553.1"/>
    <property type="molecule type" value="Genomic_DNA"/>
</dbReference>
<dbReference type="RefSeq" id="WP_186943520.1">
    <property type="nucleotide sequence ID" value="NZ_JACOGA010000020.1"/>
</dbReference>
<feature type="domain" description="HTH OST-type" evidence="1">
    <location>
        <begin position="201"/>
        <end position="265"/>
    </location>
</feature>
<keyword evidence="3" id="KW-1185">Reference proteome</keyword>
<organism evidence="2 3">
    <name type="scientific">Undibacterium flavidum</name>
    <dbReference type="NCBI Taxonomy" id="2762297"/>
    <lineage>
        <taxon>Bacteria</taxon>
        <taxon>Pseudomonadati</taxon>
        <taxon>Pseudomonadota</taxon>
        <taxon>Betaproteobacteria</taxon>
        <taxon>Burkholderiales</taxon>
        <taxon>Oxalobacteraceae</taxon>
        <taxon>Undibacterium</taxon>
    </lineage>
</organism>
<gene>
    <name evidence="2" type="ORF">H8K55_18330</name>
</gene>
<evidence type="ECO:0000313" key="3">
    <source>
        <dbReference type="Proteomes" id="UP000624279"/>
    </source>
</evidence>
<dbReference type="Proteomes" id="UP000624279">
    <property type="component" value="Unassembled WGS sequence"/>
</dbReference>
<comment type="caution">
    <text evidence="2">The sequence shown here is derived from an EMBL/GenBank/DDBJ whole genome shotgun (WGS) entry which is preliminary data.</text>
</comment>
<dbReference type="InterPro" id="IPR025605">
    <property type="entry name" value="OST-HTH/LOTUS_dom"/>
</dbReference>
<sequence>MNEDIVKVQQEVQRKFGRCMFRLQQIEQLLKILVSHASVQGHVDEILNIQNKKLADISRTTMGGLVSLLWGELCPPATTEEIPGNEPKEVSETGWISTKFQISMPDKEFEKTKQALVDFVDLRNGLVHQFIERFKISSISECHKADAYLDECDEKIGTQLLQLQLWSKALCDARTAISAYIGTTECENAFLHGVLPDGDVQWNRSTIVEYLRSAEKSCALHGWTLLDTAIEHIRMSDNTQTPSKYGCKTWREVLRKSEQFDIKKNVNLNTGKGQVWYRSRMIVVVH</sequence>
<reference evidence="2 3" key="1">
    <citation type="submission" date="2020-08" db="EMBL/GenBank/DDBJ databases">
        <title>Novel species isolated from subtropical streams in China.</title>
        <authorList>
            <person name="Lu H."/>
        </authorList>
    </citation>
    <scope>NUCLEOTIDE SEQUENCE [LARGE SCALE GENOMIC DNA]</scope>
    <source>
        <strain evidence="2 3">LX15W</strain>
    </source>
</reference>
<proteinExistence type="predicted"/>
<name>A0ABR6YGA2_9BURK</name>
<dbReference type="Pfam" id="PF12872">
    <property type="entry name" value="OST-HTH"/>
    <property type="match status" value="1"/>
</dbReference>
<dbReference type="CDD" id="cd10146">
    <property type="entry name" value="LabA_like_C"/>
    <property type="match status" value="1"/>
</dbReference>
<evidence type="ECO:0000259" key="1">
    <source>
        <dbReference type="Pfam" id="PF12872"/>
    </source>
</evidence>
<evidence type="ECO:0000313" key="2">
    <source>
        <dbReference type="EMBL" id="MBC3875553.1"/>
    </source>
</evidence>
<accession>A0ABR6YGA2</accession>